<dbReference type="InterPro" id="IPR036388">
    <property type="entry name" value="WH-like_DNA-bd_sf"/>
</dbReference>
<dbReference type="SMART" id="SM00345">
    <property type="entry name" value="HTH_GNTR"/>
    <property type="match status" value="1"/>
</dbReference>
<dbReference type="PROSITE" id="PS50949">
    <property type="entry name" value="HTH_GNTR"/>
    <property type="match status" value="1"/>
</dbReference>
<evidence type="ECO:0000313" key="6">
    <source>
        <dbReference type="Proteomes" id="UP000007564"/>
    </source>
</evidence>
<dbReference type="AlphaFoldDB" id="A0A0C6P666"/>
<dbReference type="CDD" id="cd07377">
    <property type="entry name" value="WHTH_GntR"/>
    <property type="match status" value="1"/>
</dbReference>
<sequence>MLQPTPTLTDQVAGQLARAIADGAYAVGAKLPTGRALAQQYGVSAAVIREATERLRAQGLVQSRQGSGCTVVARTPAGGFQVPAGGLDRAHLARVYELRMELEGGAAALAARRRGAADLDRMRQALQALQREPIEPEQGVVHDVGFHVAIATATANPYYLQLLQYLNLQLRQAVETARANTRRQGDPVHAVHEEHLAIYRAIERGEPEAARAAAQHHLLGAAARLQLDMNL</sequence>
<keyword evidence="1" id="KW-0805">Transcription regulation</keyword>
<evidence type="ECO:0000313" key="5">
    <source>
        <dbReference type="EMBL" id="CCJ55032.1"/>
    </source>
</evidence>
<dbReference type="GO" id="GO:0003677">
    <property type="term" value="F:DNA binding"/>
    <property type="evidence" value="ECO:0007669"/>
    <property type="project" value="UniProtKB-KW"/>
</dbReference>
<organism evidence="5 6">
    <name type="scientific">Bordetella bronchiseptica 253</name>
    <dbReference type="NCBI Taxonomy" id="568707"/>
    <lineage>
        <taxon>Bacteria</taxon>
        <taxon>Pseudomonadati</taxon>
        <taxon>Pseudomonadota</taxon>
        <taxon>Betaproteobacteria</taxon>
        <taxon>Burkholderiales</taxon>
        <taxon>Alcaligenaceae</taxon>
        <taxon>Bordetella</taxon>
    </lineage>
</organism>
<evidence type="ECO:0000259" key="4">
    <source>
        <dbReference type="PROSITE" id="PS50949"/>
    </source>
</evidence>
<dbReference type="GO" id="GO:0003700">
    <property type="term" value="F:DNA-binding transcription factor activity"/>
    <property type="evidence" value="ECO:0007669"/>
    <property type="project" value="InterPro"/>
</dbReference>
<keyword evidence="2" id="KW-0238">DNA-binding</keyword>
<dbReference type="EMBL" id="HE965806">
    <property type="protein sequence ID" value="CCJ55032.1"/>
    <property type="molecule type" value="Genomic_DNA"/>
</dbReference>
<dbReference type="PANTHER" id="PTHR43537">
    <property type="entry name" value="TRANSCRIPTIONAL REGULATOR, GNTR FAMILY"/>
    <property type="match status" value="1"/>
</dbReference>
<dbReference type="KEGG" id="bbh:BN112_3115"/>
<dbReference type="PRINTS" id="PR00035">
    <property type="entry name" value="HTHGNTR"/>
</dbReference>
<reference evidence="5 6" key="1">
    <citation type="journal article" date="2012" name="BMC Genomics">
        <title>Comparative genomics of the classical Bordetella subspecies: the evolution and exchange of virulence-associated diversity amongst closely related pathogens.</title>
        <authorList>
            <person name="Park J."/>
            <person name="Zhang Y."/>
            <person name="Buboltz A.M."/>
            <person name="Zhang X."/>
            <person name="Schuster S.C."/>
            <person name="Ahuja U."/>
            <person name="Liu M."/>
            <person name="Miller J.F."/>
            <person name="Sebaihia M."/>
            <person name="Bentley S.D."/>
            <person name="Parkhill J."/>
            <person name="Harvill E.T."/>
        </authorList>
    </citation>
    <scope>NUCLEOTIDE SEQUENCE [LARGE SCALE GENOMIC DNA]</scope>
    <source>
        <strain evidence="5 6">253</strain>
    </source>
</reference>
<gene>
    <name evidence="5" type="ORF">BN112_3115</name>
</gene>
<dbReference type="Gene3D" id="1.20.120.530">
    <property type="entry name" value="GntR ligand-binding domain-like"/>
    <property type="match status" value="1"/>
</dbReference>
<dbReference type="GeneID" id="69603523"/>
<feature type="domain" description="HTH gntR-type" evidence="4">
    <location>
        <begin position="6"/>
        <end position="74"/>
    </location>
</feature>
<protein>
    <submittedName>
        <fullName evidence="5">Putative GntR-family transcriptional regulator</fullName>
    </submittedName>
</protein>
<dbReference type="HOGENOM" id="CLU_017584_9_1_4"/>
<evidence type="ECO:0000256" key="1">
    <source>
        <dbReference type="ARBA" id="ARBA00023015"/>
    </source>
</evidence>
<evidence type="ECO:0000256" key="2">
    <source>
        <dbReference type="ARBA" id="ARBA00023125"/>
    </source>
</evidence>
<dbReference type="RefSeq" id="WP_003818947.1">
    <property type="nucleotide sequence ID" value="NC_019382.1"/>
</dbReference>
<proteinExistence type="predicted"/>
<evidence type="ECO:0000256" key="3">
    <source>
        <dbReference type="ARBA" id="ARBA00023163"/>
    </source>
</evidence>
<dbReference type="InterPro" id="IPR000524">
    <property type="entry name" value="Tscrpt_reg_HTH_GntR"/>
</dbReference>
<dbReference type="Proteomes" id="UP000007564">
    <property type="component" value="Chromosome"/>
</dbReference>
<dbReference type="SMART" id="SM00895">
    <property type="entry name" value="FCD"/>
    <property type="match status" value="1"/>
</dbReference>
<keyword evidence="3" id="KW-0804">Transcription</keyword>
<name>A0A0C6P666_BORBO</name>
<dbReference type="Pfam" id="PF07729">
    <property type="entry name" value="FCD"/>
    <property type="match status" value="1"/>
</dbReference>
<accession>A0A0C6P666</accession>
<dbReference type="SUPFAM" id="SSF48008">
    <property type="entry name" value="GntR ligand-binding domain-like"/>
    <property type="match status" value="1"/>
</dbReference>
<dbReference type="OrthoDB" id="5450856at2"/>
<dbReference type="Gene3D" id="1.10.10.10">
    <property type="entry name" value="Winged helix-like DNA-binding domain superfamily/Winged helix DNA-binding domain"/>
    <property type="match status" value="1"/>
</dbReference>
<dbReference type="InterPro" id="IPR011711">
    <property type="entry name" value="GntR_C"/>
</dbReference>
<dbReference type="InterPro" id="IPR008920">
    <property type="entry name" value="TF_FadR/GntR_C"/>
</dbReference>
<dbReference type="PANTHER" id="PTHR43537:SF5">
    <property type="entry name" value="UXU OPERON TRANSCRIPTIONAL REGULATOR"/>
    <property type="match status" value="1"/>
</dbReference>
<dbReference type="InterPro" id="IPR036390">
    <property type="entry name" value="WH_DNA-bd_sf"/>
</dbReference>
<dbReference type="SUPFAM" id="SSF46785">
    <property type="entry name" value="Winged helix' DNA-binding domain"/>
    <property type="match status" value="1"/>
</dbReference>
<dbReference type="Pfam" id="PF00392">
    <property type="entry name" value="GntR"/>
    <property type="match status" value="1"/>
</dbReference>